<reference evidence="1" key="1">
    <citation type="submission" date="2020-08" db="EMBL/GenBank/DDBJ databases">
        <title>Multicomponent nature underlies the extraordinary mechanical properties of spider dragline silk.</title>
        <authorList>
            <person name="Kono N."/>
            <person name="Nakamura H."/>
            <person name="Mori M."/>
            <person name="Yoshida Y."/>
            <person name="Ohtoshi R."/>
            <person name="Malay A.D."/>
            <person name="Moran D.A.P."/>
            <person name="Tomita M."/>
            <person name="Numata K."/>
            <person name="Arakawa K."/>
        </authorList>
    </citation>
    <scope>NUCLEOTIDE SEQUENCE</scope>
</reference>
<dbReference type="AlphaFoldDB" id="A0A8X6YQP4"/>
<evidence type="ECO:0000313" key="2">
    <source>
        <dbReference type="Proteomes" id="UP000886998"/>
    </source>
</evidence>
<protein>
    <submittedName>
        <fullName evidence="1">Uncharacterized protein</fullName>
    </submittedName>
</protein>
<sequence length="99" mass="11301">MNTKFFSAVENSETFICVQVCAHDQKLKTSTFRLYLIDTSGNRTNCLNDEIVFYASNKTALFTLNFSKTELIRKKNRYLPNDALQLYCECDIATGILLG</sequence>
<keyword evidence="2" id="KW-1185">Reference proteome</keyword>
<dbReference type="SUPFAM" id="SSF49599">
    <property type="entry name" value="TRAF domain-like"/>
    <property type="match status" value="1"/>
</dbReference>
<evidence type="ECO:0000313" key="1">
    <source>
        <dbReference type="EMBL" id="GFY76242.1"/>
    </source>
</evidence>
<name>A0A8X6YQP4_9ARAC</name>
<dbReference type="Proteomes" id="UP000886998">
    <property type="component" value="Unassembled WGS sequence"/>
</dbReference>
<accession>A0A8X6YQP4</accession>
<dbReference type="EMBL" id="BMAV01021822">
    <property type="protein sequence ID" value="GFY76242.1"/>
    <property type="molecule type" value="Genomic_DNA"/>
</dbReference>
<proteinExistence type="predicted"/>
<gene>
    <name evidence="1" type="ORF">TNIN_17041</name>
</gene>
<comment type="caution">
    <text evidence="1">The sequence shown here is derived from an EMBL/GenBank/DDBJ whole genome shotgun (WGS) entry which is preliminary data.</text>
</comment>
<organism evidence="1 2">
    <name type="scientific">Trichonephila inaurata madagascariensis</name>
    <dbReference type="NCBI Taxonomy" id="2747483"/>
    <lineage>
        <taxon>Eukaryota</taxon>
        <taxon>Metazoa</taxon>
        <taxon>Ecdysozoa</taxon>
        <taxon>Arthropoda</taxon>
        <taxon>Chelicerata</taxon>
        <taxon>Arachnida</taxon>
        <taxon>Araneae</taxon>
        <taxon>Araneomorphae</taxon>
        <taxon>Entelegynae</taxon>
        <taxon>Araneoidea</taxon>
        <taxon>Nephilidae</taxon>
        <taxon>Trichonephila</taxon>
        <taxon>Trichonephila inaurata</taxon>
    </lineage>
</organism>
<dbReference type="OrthoDB" id="6437152at2759"/>